<evidence type="ECO:0000313" key="2">
    <source>
        <dbReference type="Proteomes" id="UP000641454"/>
    </source>
</evidence>
<sequence length="202" mass="23750">MEKIVNYKIKNFFIIQDYKLIVDYLSILDNLNPLRQIQNPKYKWYKIKESKTIQIPSILELTFGEVTEIRNSFGSTDIESIIDSVMMLTKLKRNEVLNFTIIQFYGIISSIKADLIQIQNMEFNELSNDEDDINVELTNANERMSKYGILNVFDNLSNGDITKWNKIEKMQYLTVFTKLSLDNTKAKIQKEISELQKKQIKK</sequence>
<dbReference type="AlphaFoldDB" id="A0A923SE94"/>
<name>A0A923SE94_9FLAO</name>
<comment type="caution">
    <text evidence="1">The sequence shown here is derived from an EMBL/GenBank/DDBJ whole genome shotgun (WGS) entry which is preliminary data.</text>
</comment>
<gene>
    <name evidence="1" type="ORF">H8R25_02285</name>
</gene>
<dbReference type="Proteomes" id="UP000641454">
    <property type="component" value="Unassembled WGS sequence"/>
</dbReference>
<dbReference type="RefSeq" id="WP_187016962.1">
    <property type="nucleotide sequence ID" value="NZ_JACRUK010000003.1"/>
</dbReference>
<reference evidence="1 2" key="1">
    <citation type="submission" date="2020-08" db="EMBL/GenBank/DDBJ databases">
        <title>Description of novel Flavobacterium F-392 isolate.</title>
        <authorList>
            <person name="Saticioglu I.B."/>
            <person name="Duman M."/>
            <person name="Altun S."/>
        </authorList>
    </citation>
    <scope>NUCLEOTIDE SEQUENCE [LARGE SCALE GENOMIC DNA]</scope>
    <source>
        <strain evidence="1 2">F-392</strain>
    </source>
</reference>
<evidence type="ECO:0000313" key="1">
    <source>
        <dbReference type="EMBL" id="MBC5843266.1"/>
    </source>
</evidence>
<accession>A0A923SE94</accession>
<proteinExistence type="predicted"/>
<dbReference type="EMBL" id="JACRUL010000003">
    <property type="protein sequence ID" value="MBC5843266.1"/>
    <property type="molecule type" value="Genomic_DNA"/>
</dbReference>
<organism evidence="1 2">
    <name type="scientific">Flavobacterium muglaense</name>
    <dbReference type="NCBI Taxonomy" id="2764716"/>
    <lineage>
        <taxon>Bacteria</taxon>
        <taxon>Pseudomonadati</taxon>
        <taxon>Bacteroidota</taxon>
        <taxon>Flavobacteriia</taxon>
        <taxon>Flavobacteriales</taxon>
        <taxon>Flavobacteriaceae</taxon>
        <taxon>Flavobacterium</taxon>
    </lineage>
</organism>
<keyword evidence="2" id="KW-1185">Reference proteome</keyword>
<protein>
    <submittedName>
        <fullName evidence="1">Uncharacterized protein</fullName>
    </submittedName>
</protein>